<dbReference type="SMART" id="SM00421">
    <property type="entry name" value="HTH_LUXR"/>
    <property type="match status" value="1"/>
</dbReference>
<dbReference type="InterPro" id="IPR016032">
    <property type="entry name" value="Sig_transdc_resp-reg_C-effctor"/>
</dbReference>
<dbReference type="AlphaFoldDB" id="A0A9X3NQR2"/>
<dbReference type="PANTHER" id="PTHR16305:SF35">
    <property type="entry name" value="TRANSCRIPTIONAL ACTIVATOR DOMAIN"/>
    <property type="match status" value="1"/>
</dbReference>
<dbReference type="CDD" id="cd06170">
    <property type="entry name" value="LuxR_C_like"/>
    <property type="match status" value="1"/>
</dbReference>
<dbReference type="PRINTS" id="PR00038">
    <property type="entry name" value="HTHLUXR"/>
</dbReference>
<dbReference type="InterPro" id="IPR041664">
    <property type="entry name" value="AAA_16"/>
</dbReference>
<evidence type="ECO:0000313" key="4">
    <source>
        <dbReference type="EMBL" id="MDA0566274.1"/>
    </source>
</evidence>
<dbReference type="Pfam" id="PF13191">
    <property type="entry name" value="AAA_16"/>
    <property type="match status" value="1"/>
</dbReference>
<dbReference type="RefSeq" id="WP_270073530.1">
    <property type="nucleotide sequence ID" value="NZ_JAJAQC010000032.1"/>
</dbReference>
<proteinExistence type="predicted"/>
<accession>A0A9X3NQR2</accession>
<sequence>MAPTEERRVRVLHGRTAEQAALTGLLDAAAAGAGGAAVLRGEAGIGKSALLEGAVREAAGRGMRVLRLTGVEAEAALGFAGLVQLLWPVQERLDALPAPQADALRAVLGSAAPRTPDRFLTGLAVLTLLAELAEEAPVLVAADDAHWLDRASAEALLFAARRLAAERVAVVFAARDGFAAAGVPEIPLRRLDPGDAERVLAGRGLAPAVAARIRDEAQGNPLALVEFAAAAHGRGEAGGECVPPLPVTDRVLAGFRARIDDLPAATRTLLLAAAADGRRDLPRVLAAGRALGAGPDDLGPAERAGLVEVSAEHVAFRHPLVATAAYQRAALPERFAAHRALAAASDDPDCAALHLAVATVDPDPRVCALLAAAAERARDRAAYASAAHLFTGAARLAPRSERARWLAAAADAALLAGDAAQAAALAERADPGDSGTGDPVLRAGLARVRSVVEFERGMAGNAARLLVDHTSDLAGTDPDTAAAMLRTAAGYAWFSDDPRALAVAAERLAAMGRADSGVRGMAAAIEGDHERGLPLMTAHIEEVAARRGAPGADEARMSALYCAVIIGDDNAALALAGAEIAACRAAGLVGRLPKVLQAQAQALFRAGHHRDAEAAVAEAAAIARDTGLRRRGAELDVVLAFVAAVEGDAERCAALAEGATESNRAAADAALALSDVGHGHHVRALERLEAARRRGGSHTAVLMAATADQVEAAARLGAPERAAADLDRFEVWARSGGRPWAQAVAARCRALLDGGEADFERALALHDKGGRPFERARSLLAYGEWLRRARRPGDARAPLRAALADFERLRAAPWAERARGELRAVGAPAPADAAAADPVDRLTPQELQVVRLAAEGHSSAEIGARLFLSRRTVEHHLYKAYPKLGVHSRRELARLDLAR</sequence>
<dbReference type="GO" id="GO:0006355">
    <property type="term" value="P:regulation of DNA-templated transcription"/>
    <property type="evidence" value="ECO:0007669"/>
    <property type="project" value="InterPro"/>
</dbReference>
<protein>
    <submittedName>
        <fullName evidence="4">AAA family ATPase</fullName>
    </submittedName>
</protein>
<dbReference type="SUPFAM" id="SSF46894">
    <property type="entry name" value="C-terminal effector domain of the bipartite response regulators"/>
    <property type="match status" value="1"/>
</dbReference>
<reference evidence="4" key="1">
    <citation type="submission" date="2021-10" db="EMBL/GenBank/DDBJ databases">
        <title>Streptomonospora sp. nov., isolated from mangrove soil.</title>
        <authorList>
            <person name="Chen X."/>
            <person name="Ge X."/>
            <person name="Liu W."/>
        </authorList>
    </citation>
    <scope>NUCLEOTIDE SEQUENCE</scope>
    <source>
        <strain evidence="4">S1-112</strain>
    </source>
</reference>
<gene>
    <name evidence="4" type="ORF">LG943_18405</name>
</gene>
<evidence type="ECO:0000256" key="1">
    <source>
        <dbReference type="ARBA" id="ARBA00022741"/>
    </source>
</evidence>
<keyword evidence="5" id="KW-1185">Reference proteome</keyword>
<keyword evidence="1" id="KW-0547">Nucleotide-binding</keyword>
<comment type="caution">
    <text evidence="4">The sequence shown here is derived from an EMBL/GenBank/DDBJ whole genome shotgun (WGS) entry which is preliminary data.</text>
</comment>
<dbReference type="Proteomes" id="UP001140076">
    <property type="component" value="Unassembled WGS sequence"/>
</dbReference>
<name>A0A9X3NQR2_9ACTN</name>
<dbReference type="GO" id="GO:0004016">
    <property type="term" value="F:adenylate cyclase activity"/>
    <property type="evidence" value="ECO:0007669"/>
    <property type="project" value="TreeGrafter"/>
</dbReference>
<dbReference type="InterPro" id="IPR027417">
    <property type="entry name" value="P-loop_NTPase"/>
</dbReference>
<dbReference type="InterPro" id="IPR036388">
    <property type="entry name" value="WH-like_DNA-bd_sf"/>
</dbReference>
<organism evidence="4 5">
    <name type="scientific">Streptomonospora mangrovi</name>
    <dbReference type="NCBI Taxonomy" id="2883123"/>
    <lineage>
        <taxon>Bacteria</taxon>
        <taxon>Bacillati</taxon>
        <taxon>Actinomycetota</taxon>
        <taxon>Actinomycetes</taxon>
        <taxon>Streptosporangiales</taxon>
        <taxon>Nocardiopsidaceae</taxon>
        <taxon>Streptomonospora</taxon>
    </lineage>
</organism>
<dbReference type="GO" id="GO:0005737">
    <property type="term" value="C:cytoplasm"/>
    <property type="evidence" value="ECO:0007669"/>
    <property type="project" value="TreeGrafter"/>
</dbReference>
<dbReference type="SUPFAM" id="SSF52540">
    <property type="entry name" value="P-loop containing nucleoside triphosphate hydrolases"/>
    <property type="match status" value="1"/>
</dbReference>
<evidence type="ECO:0000259" key="3">
    <source>
        <dbReference type="PROSITE" id="PS50043"/>
    </source>
</evidence>
<evidence type="ECO:0000256" key="2">
    <source>
        <dbReference type="ARBA" id="ARBA00022840"/>
    </source>
</evidence>
<feature type="domain" description="HTH luxR-type" evidence="3">
    <location>
        <begin position="835"/>
        <end position="899"/>
    </location>
</feature>
<dbReference type="PANTHER" id="PTHR16305">
    <property type="entry name" value="TESTICULAR SOLUBLE ADENYLYL CYCLASE"/>
    <property type="match status" value="1"/>
</dbReference>
<dbReference type="EMBL" id="JAJAQC010000032">
    <property type="protein sequence ID" value="MDA0566274.1"/>
    <property type="molecule type" value="Genomic_DNA"/>
</dbReference>
<dbReference type="Pfam" id="PF00196">
    <property type="entry name" value="GerE"/>
    <property type="match status" value="1"/>
</dbReference>
<keyword evidence="2" id="KW-0067">ATP-binding</keyword>
<dbReference type="GO" id="GO:0003677">
    <property type="term" value="F:DNA binding"/>
    <property type="evidence" value="ECO:0007669"/>
    <property type="project" value="InterPro"/>
</dbReference>
<dbReference type="Gene3D" id="1.10.10.10">
    <property type="entry name" value="Winged helix-like DNA-binding domain superfamily/Winged helix DNA-binding domain"/>
    <property type="match status" value="1"/>
</dbReference>
<dbReference type="PROSITE" id="PS50043">
    <property type="entry name" value="HTH_LUXR_2"/>
    <property type="match status" value="1"/>
</dbReference>
<dbReference type="GO" id="GO:0005524">
    <property type="term" value="F:ATP binding"/>
    <property type="evidence" value="ECO:0007669"/>
    <property type="project" value="UniProtKB-KW"/>
</dbReference>
<evidence type="ECO:0000313" key="5">
    <source>
        <dbReference type="Proteomes" id="UP001140076"/>
    </source>
</evidence>
<dbReference type="InterPro" id="IPR000792">
    <property type="entry name" value="Tscrpt_reg_LuxR_C"/>
</dbReference>